<gene>
    <name evidence="1" type="ORF">BIT28_14450</name>
</gene>
<organism evidence="1 2">
    <name type="scientific">Photobacterium proteolyticum</name>
    <dbReference type="NCBI Taxonomy" id="1903952"/>
    <lineage>
        <taxon>Bacteria</taxon>
        <taxon>Pseudomonadati</taxon>
        <taxon>Pseudomonadota</taxon>
        <taxon>Gammaproteobacteria</taxon>
        <taxon>Vibrionales</taxon>
        <taxon>Vibrionaceae</taxon>
        <taxon>Photobacterium</taxon>
    </lineage>
</organism>
<dbReference type="EMBL" id="MJIL01000025">
    <property type="protein sequence ID" value="OLQ83779.1"/>
    <property type="molecule type" value="Genomic_DNA"/>
</dbReference>
<evidence type="ECO:0000313" key="2">
    <source>
        <dbReference type="Proteomes" id="UP000186905"/>
    </source>
</evidence>
<dbReference type="Proteomes" id="UP000186905">
    <property type="component" value="Unassembled WGS sequence"/>
</dbReference>
<dbReference type="AlphaFoldDB" id="A0A1Q9H7I6"/>
<evidence type="ECO:0000313" key="1">
    <source>
        <dbReference type="EMBL" id="OLQ83779.1"/>
    </source>
</evidence>
<comment type="caution">
    <text evidence="1">The sequence shown here is derived from an EMBL/GenBank/DDBJ whole genome shotgun (WGS) entry which is preliminary data.</text>
</comment>
<accession>A0A1Q9H7I6</accession>
<keyword evidence="2" id="KW-1185">Reference proteome</keyword>
<sequence>MSDTYKIKKFERLSSLISKDATSSTDGTEELADKMSKYGLEISSLILSRTYIPIYHAHLFHSSYKNRLNGIEPFPLNVTFNSFVVKLCNFWGSKYPISPQTREHSEAINKWLGKGVNKSNLVPLMFVEFDHDRQEEQTDDGDNIQFCIIGREDLVKLNKNNLTKYYKYSESDASAFIKNIGMARKVGYKIRDIKIAIPKKVQEFNWLMIASNFDSNKKLVNSWINLELMEDNLRYYQESDKAPLEHAQNLMKYINFVDDDIAFWKEVTQDWLKKNKPQFSDFNSLGRFERERHTVNSIRHNAINYVFSWFTLDSELHDAIFSLVNRKIANTFPPLRSEAIRQIEERDYKY</sequence>
<reference evidence="1 2" key="1">
    <citation type="submission" date="2016-09" db="EMBL/GenBank/DDBJ databases">
        <title>Photobacterium proteolyticum sp. nov. a protease producing bacterium isolated from ocean sediments of Laizhou Bay.</title>
        <authorList>
            <person name="Li Y."/>
        </authorList>
    </citation>
    <scope>NUCLEOTIDE SEQUENCE [LARGE SCALE GENOMIC DNA]</scope>
    <source>
        <strain evidence="1 2">13-12</strain>
    </source>
</reference>
<proteinExistence type="predicted"/>
<name>A0A1Q9H7I6_9GAMM</name>
<dbReference type="RefSeq" id="WP_075761645.1">
    <property type="nucleotide sequence ID" value="NZ_MJIL01000025.1"/>
</dbReference>
<protein>
    <submittedName>
        <fullName evidence="1">Uncharacterized protein</fullName>
    </submittedName>
</protein>